<name>A0AAJ6P9T6_9CYAN</name>
<protein>
    <submittedName>
        <fullName evidence="1">Uncharacterized protein</fullName>
    </submittedName>
</protein>
<organism evidence="1 2">
    <name type="scientific">Halotia branconii CENA392</name>
    <dbReference type="NCBI Taxonomy" id="1539056"/>
    <lineage>
        <taxon>Bacteria</taxon>
        <taxon>Bacillati</taxon>
        <taxon>Cyanobacteriota</taxon>
        <taxon>Cyanophyceae</taxon>
        <taxon>Nostocales</taxon>
        <taxon>Nodulariaceae</taxon>
        <taxon>Halotia</taxon>
    </lineage>
</organism>
<reference evidence="1 2" key="1">
    <citation type="journal article" date="2023" name="Limnol Oceanogr Lett">
        <title>Environmental adaptations by the intertidal Antarctic cyanobacterium Halotia branconii CENA392 as revealed using long-read genome sequencing.</title>
        <authorList>
            <person name="Dextro R.B."/>
            <person name="Delbaje E."/>
            <person name="Freitas P.N.N."/>
            <person name="Geraldes V."/>
            <person name="Pinto E."/>
            <person name="Long P.F."/>
            <person name="Fiore M.F."/>
        </authorList>
    </citation>
    <scope>NUCLEOTIDE SEQUENCE [LARGE SCALE GENOMIC DNA]</scope>
    <source>
        <strain evidence="1 2">CENA392</strain>
    </source>
</reference>
<dbReference type="AlphaFoldDB" id="A0AAJ6P9T6"/>
<dbReference type="RefSeq" id="WP_281483322.1">
    <property type="nucleotide sequence ID" value="NZ_CP124543.1"/>
</dbReference>
<evidence type="ECO:0000313" key="1">
    <source>
        <dbReference type="EMBL" id="WGV26066.1"/>
    </source>
</evidence>
<dbReference type="EMBL" id="CP124543">
    <property type="protein sequence ID" value="WGV26066.1"/>
    <property type="molecule type" value="Genomic_DNA"/>
</dbReference>
<proteinExistence type="predicted"/>
<keyword evidence="2" id="KW-1185">Reference proteome</keyword>
<sequence length="47" mass="5145">MIGSSLCRGCIERCCAVLQVKAIACKINPKQDQFQETSSFLLSLIVV</sequence>
<accession>A0AAJ6P9T6</accession>
<dbReference type="KEGG" id="hbq:QI031_00665"/>
<dbReference type="Proteomes" id="UP001223520">
    <property type="component" value="Chromosome"/>
</dbReference>
<gene>
    <name evidence="1" type="ORF">QI031_00665</name>
</gene>
<evidence type="ECO:0000313" key="2">
    <source>
        <dbReference type="Proteomes" id="UP001223520"/>
    </source>
</evidence>